<gene>
    <name evidence="1" type="ORF">EZS28_033934</name>
</gene>
<organism evidence="1 2">
    <name type="scientific">Streblomastix strix</name>
    <dbReference type="NCBI Taxonomy" id="222440"/>
    <lineage>
        <taxon>Eukaryota</taxon>
        <taxon>Metamonada</taxon>
        <taxon>Preaxostyla</taxon>
        <taxon>Oxymonadida</taxon>
        <taxon>Streblomastigidae</taxon>
        <taxon>Streblomastix</taxon>
    </lineage>
</organism>
<proteinExistence type="predicted"/>
<reference evidence="1 2" key="1">
    <citation type="submission" date="2019-03" db="EMBL/GenBank/DDBJ databases">
        <title>Single cell metagenomics reveals metabolic interactions within the superorganism composed of flagellate Streblomastix strix and complex community of Bacteroidetes bacteria on its surface.</title>
        <authorList>
            <person name="Treitli S.C."/>
            <person name="Kolisko M."/>
            <person name="Husnik F."/>
            <person name="Keeling P."/>
            <person name="Hampl V."/>
        </authorList>
    </citation>
    <scope>NUCLEOTIDE SEQUENCE [LARGE SCALE GENOMIC DNA]</scope>
    <source>
        <strain evidence="1">ST1C</strain>
    </source>
</reference>
<accession>A0A5J4UIY9</accession>
<comment type="caution">
    <text evidence="1">The sequence shown here is derived from an EMBL/GenBank/DDBJ whole genome shotgun (WGS) entry which is preliminary data.</text>
</comment>
<feature type="non-terminal residue" evidence="1">
    <location>
        <position position="554"/>
    </location>
</feature>
<evidence type="ECO:0000313" key="1">
    <source>
        <dbReference type="EMBL" id="KAA6370539.1"/>
    </source>
</evidence>
<dbReference type="EMBL" id="SNRW01015282">
    <property type="protein sequence ID" value="KAA6370539.1"/>
    <property type="molecule type" value="Genomic_DNA"/>
</dbReference>
<sequence length="554" mass="63493">MLTRDPKKRQSAEQLLKHQIFNQQKEQISHIPIYYAKDLGMKVDLKSELISADIGSRIQNTKITFDRQISLEEREKLENEIISRDLGPVIDKIIANLISEDVLVEFSAIENLYQQIKQFNKSQLFFIIKKDITRNITIAIDRSTAQFAPRGIFDKQDKKQKLQKIRTYYSEIITCFMKVLASYKRGKEPAKAIVSTLGVSENLISFLKPAQDAKKEYLEAIDSTIEFFSPQEVGRLVLKKQFIQLLKDVVESFRNDQQITILIVKILAIIAKHGLKLNEGITTFSVTQENLEQLLVQIRAGNNVYAPELKEHPFKAQFQSSKVTDKIISIFNQTSSYLNKYKLTHNYIAQGGQTNPQIFRDLNVDLNLPLSNGTDPTNPEEQLFFIRLAASILLTIFHNNQDLQEILQKAVEVLIDEIYPARLEITTALAGYFHDHQEMVEKRLGDASTSIVALEHFLRHPQNHIFKDINTVAWNIMKLISLTEFYPDTDVKNALVLLSTIAYTSQQETVISTVRSFMNGPVFGKIRSLQVQRQQADVIEKLNILDIVLAQQKN</sequence>
<dbReference type="AlphaFoldDB" id="A0A5J4UIY9"/>
<dbReference type="Proteomes" id="UP000324800">
    <property type="component" value="Unassembled WGS sequence"/>
</dbReference>
<evidence type="ECO:0000313" key="2">
    <source>
        <dbReference type="Proteomes" id="UP000324800"/>
    </source>
</evidence>
<protein>
    <submittedName>
        <fullName evidence="1">Uncharacterized protein</fullName>
    </submittedName>
</protein>
<name>A0A5J4UIY9_9EUKA</name>